<dbReference type="SUPFAM" id="SSF48452">
    <property type="entry name" value="TPR-like"/>
    <property type="match status" value="1"/>
</dbReference>
<proteinExistence type="predicted"/>
<name>A0A545AVM1_9ACTN</name>
<dbReference type="AlphaFoldDB" id="A0A545AVM1"/>
<evidence type="ECO:0000313" key="2">
    <source>
        <dbReference type="Proteomes" id="UP000317982"/>
    </source>
</evidence>
<dbReference type="OrthoDB" id="3399139at2"/>
<evidence type="ECO:0008006" key="3">
    <source>
        <dbReference type="Google" id="ProtNLM"/>
    </source>
</evidence>
<evidence type="ECO:0000313" key="1">
    <source>
        <dbReference type="EMBL" id="TQS45388.1"/>
    </source>
</evidence>
<dbReference type="InterPro" id="IPR011990">
    <property type="entry name" value="TPR-like_helical_dom_sf"/>
</dbReference>
<dbReference type="Proteomes" id="UP000317982">
    <property type="component" value="Unassembled WGS sequence"/>
</dbReference>
<sequence>MWKTRRNLAAHRHRATAAAAYADGRLVDAATSARAALAHTERAAGPHSPAAAVDARTLAAVLAELDRRAEANALYQRALGIFGRDTYDGAVCLHGLALLHADTEPSVSRARLQHALQVKRAVLGGLHPEVAAILEDMAALSALATA</sequence>
<accession>A0A545AVM1</accession>
<organism evidence="1 2">
    <name type="scientific">Cryptosporangium phraense</name>
    <dbReference type="NCBI Taxonomy" id="2593070"/>
    <lineage>
        <taxon>Bacteria</taxon>
        <taxon>Bacillati</taxon>
        <taxon>Actinomycetota</taxon>
        <taxon>Actinomycetes</taxon>
        <taxon>Cryptosporangiales</taxon>
        <taxon>Cryptosporangiaceae</taxon>
        <taxon>Cryptosporangium</taxon>
    </lineage>
</organism>
<protein>
    <recommendedName>
        <fullName evidence="3">Tetratricopeptide repeat protein</fullName>
    </recommendedName>
</protein>
<dbReference type="Gene3D" id="1.25.40.10">
    <property type="entry name" value="Tetratricopeptide repeat domain"/>
    <property type="match status" value="1"/>
</dbReference>
<comment type="caution">
    <text evidence="1">The sequence shown here is derived from an EMBL/GenBank/DDBJ whole genome shotgun (WGS) entry which is preliminary data.</text>
</comment>
<dbReference type="RefSeq" id="WP_142704253.1">
    <property type="nucleotide sequence ID" value="NZ_VIRS01000005.1"/>
</dbReference>
<dbReference type="EMBL" id="VIRS01000005">
    <property type="protein sequence ID" value="TQS45388.1"/>
    <property type="molecule type" value="Genomic_DNA"/>
</dbReference>
<reference evidence="1 2" key="1">
    <citation type="submission" date="2019-07" db="EMBL/GenBank/DDBJ databases">
        <title>Cryptosporangium phraense sp. nov., isolated from plant litter.</title>
        <authorList>
            <person name="Suriyachadkun C."/>
        </authorList>
    </citation>
    <scope>NUCLEOTIDE SEQUENCE [LARGE SCALE GENOMIC DNA]</scope>
    <source>
        <strain evidence="1 2">A-T 5661</strain>
    </source>
</reference>
<dbReference type="InParanoid" id="A0A545AVM1"/>
<gene>
    <name evidence="1" type="ORF">FL583_09915</name>
</gene>
<keyword evidence="2" id="KW-1185">Reference proteome</keyword>